<proteinExistence type="predicted"/>
<dbReference type="Gene3D" id="3.30.200.20">
    <property type="entry name" value="Phosphorylase Kinase, domain 1"/>
    <property type="match status" value="1"/>
</dbReference>
<dbReference type="PANTHER" id="PTHR48006">
    <property type="entry name" value="LEUCINE-RICH REPEAT-CONTAINING PROTEIN DDB_G0281931-RELATED"/>
    <property type="match status" value="1"/>
</dbReference>
<evidence type="ECO:0000256" key="1">
    <source>
        <dbReference type="ARBA" id="ARBA00022527"/>
    </source>
</evidence>
<evidence type="ECO:0000256" key="2">
    <source>
        <dbReference type="ARBA" id="ARBA00022741"/>
    </source>
</evidence>
<dbReference type="AlphaFoldDB" id="A0A7S1L6M5"/>
<dbReference type="EMBL" id="HBGE01008329">
    <property type="protein sequence ID" value="CAD9095898.1"/>
    <property type="molecule type" value="Transcribed_RNA"/>
</dbReference>
<organism evidence="6">
    <name type="scientific">Alexandrium catenella</name>
    <name type="common">Red tide dinoflagellate</name>
    <name type="synonym">Gonyaulax catenella</name>
    <dbReference type="NCBI Taxonomy" id="2925"/>
    <lineage>
        <taxon>Eukaryota</taxon>
        <taxon>Sar</taxon>
        <taxon>Alveolata</taxon>
        <taxon>Dinophyceae</taxon>
        <taxon>Gonyaulacales</taxon>
        <taxon>Pyrocystaceae</taxon>
        <taxon>Alexandrium</taxon>
    </lineage>
</organism>
<dbReference type="PROSITE" id="PS00107">
    <property type="entry name" value="PROTEIN_KINASE_ATP"/>
    <property type="match status" value="1"/>
</dbReference>
<keyword evidence="1" id="KW-0808">Transferase</keyword>
<dbReference type="SUPFAM" id="SSF49879">
    <property type="entry name" value="SMAD/FHA domain"/>
    <property type="match status" value="1"/>
</dbReference>
<dbReference type="InterPro" id="IPR001245">
    <property type="entry name" value="Ser-Thr/Tyr_kinase_cat_dom"/>
</dbReference>
<sequence>MWSMGSVQRLPPADLTLNKYSLEYTFEELERATNGFDPSYKLGNGGFGAVYRGEQTDGTDVAIKVLEMPEEAGFEEEVRVLSKFRHPNLVILMGFARRDFQRMLIYELLGGGDVYKRLEKSNTEGLPFTWRQRVSAAFDAACGLSHLHNSKPKVFHRDIKSPNILLDRNGTAKMADFGLACLSDAKAHKVDNAAGTIGYACPLYSERCVVTEGSEAYSFGIVLFELLTATPPAWILRSPDGTRQYQFLAGHINGDAGAAMSLADIHAHWPQQVGHSLAELAIQCTRSEDEQRPRFTNIVTALRKLRDAPDAPSPPESPDRVHRCQAVPVPQRCIQPSPRMPAESPRMPAEMPPLWSLHCELVEGVESLSAIPSGFRSVVHRQEPGHPWLTLFKVGRLVQEDFFQAILPDDNTRNAVSREHFQIWAAPACDGLVPHDVACGSVPCSFFVSNLSRTWTMVNEALLDASGKCAQIHSGDYITLGRRVPTPEGARYSTIVRFRFDLSGSMLYDIDEEDLAAPRALGAAGGA</sequence>
<dbReference type="InterPro" id="IPR011009">
    <property type="entry name" value="Kinase-like_dom_sf"/>
</dbReference>
<dbReference type="PROSITE" id="PS50011">
    <property type="entry name" value="PROTEIN_KINASE_DOM"/>
    <property type="match status" value="1"/>
</dbReference>
<evidence type="ECO:0000313" key="6">
    <source>
        <dbReference type="EMBL" id="CAD9095898.1"/>
    </source>
</evidence>
<dbReference type="SUPFAM" id="SSF56112">
    <property type="entry name" value="Protein kinase-like (PK-like)"/>
    <property type="match status" value="1"/>
</dbReference>
<feature type="domain" description="Protein kinase" evidence="5">
    <location>
        <begin position="36"/>
        <end position="305"/>
    </location>
</feature>
<dbReference type="InterPro" id="IPR017441">
    <property type="entry name" value="Protein_kinase_ATP_BS"/>
</dbReference>
<dbReference type="InterPro" id="IPR008271">
    <property type="entry name" value="Ser/Thr_kinase_AS"/>
</dbReference>
<evidence type="ECO:0000259" key="5">
    <source>
        <dbReference type="PROSITE" id="PS50011"/>
    </source>
</evidence>
<dbReference type="PROSITE" id="PS00108">
    <property type="entry name" value="PROTEIN_KINASE_ST"/>
    <property type="match status" value="1"/>
</dbReference>
<protein>
    <recommendedName>
        <fullName evidence="5">Protein kinase domain-containing protein</fullName>
    </recommendedName>
</protein>
<reference evidence="6" key="1">
    <citation type="submission" date="2021-01" db="EMBL/GenBank/DDBJ databases">
        <authorList>
            <person name="Corre E."/>
            <person name="Pelletier E."/>
            <person name="Niang G."/>
            <person name="Scheremetjew M."/>
            <person name="Finn R."/>
            <person name="Kale V."/>
            <person name="Holt S."/>
            <person name="Cochrane G."/>
            <person name="Meng A."/>
            <person name="Brown T."/>
            <person name="Cohen L."/>
        </authorList>
    </citation>
    <scope>NUCLEOTIDE SEQUENCE</scope>
    <source>
        <strain evidence="6">OF101</strain>
    </source>
</reference>
<evidence type="ECO:0000256" key="3">
    <source>
        <dbReference type="ARBA" id="ARBA00022840"/>
    </source>
</evidence>
<dbReference type="InterPro" id="IPR008984">
    <property type="entry name" value="SMAD_FHA_dom_sf"/>
</dbReference>
<evidence type="ECO:0000256" key="4">
    <source>
        <dbReference type="PROSITE-ProRule" id="PRU10141"/>
    </source>
</evidence>
<dbReference type="InterPro" id="IPR051824">
    <property type="entry name" value="LRR_Rcpt-Like_S/T_Kinase"/>
</dbReference>
<dbReference type="GO" id="GO:0005524">
    <property type="term" value="F:ATP binding"/>
    <property type="evidence" value="ECO:0007669"/>
    <property type="project" value="UniProtKB-UniRule"/>
</dbReference>
<dbReference type="Gene3D" id="2.60.200.20">
    <property type="match status" value="1"/>
</dbReference>
<keyword evidence="2 4" id="KW-0547">Nucleotide-binding</keyword>
<dbReference type="PANTHER" id="PTHR48006:SF92">
    <property type="entry name" value="LRR RECEPTOR-LIKE SERINE_THREONINE-PROTEIN KINASE GSO1"/>
    <property type="match status" value="1"/>
</dbReference>
<dbReference type="Pfam" id="PF07714">
    <property type="entry name" value="PK_Tyr_Ser-Thr"/>
    <property type="match status" value="1"/>
</dbReference>
<accession>A0A7S1L6M5</accession>
<keyword evidence="1" id="KW-0418">Kinase</keyword>
<keyword evidence="1" id="KW-0723">Serine/threonine-protein kinase</keyword>
<dbReference type="InterPro" id="IPR000719">
    <property type="entry name" value="Prot_kinase_dom"/>
</dbReference>
<feature type="binding site" evidence="4">
    <location>
        <position position="64"/>
    </location>
    <ligand>
        <name>ATP</name>
        <dbReference type="ChEBI" id="CHEBI:30616"/>
    </ligand>
</feature>
<gene>
    <name evidence="6" type="ORF">ACAT0790_LOCUS5018</name>
</gene>
<name>A0A7S1L6M5_ALECA</name>
<dbReference type="Gene3D" id="1.10.510.10">
    <property type="entry name" value="Transferase(Phosphotransferase) domain 1"/>
    <property type="match status" value="1"/>
</dbReference>
<keyword evidence="3 4" id="KW-0067">ATP-binding</keyword>
<dbReference type="SMART" id="SM00220">
    <property type="entry name" value="S_TKc"/>
    <property type="match status" value="1"/>
</dbReference>
<dbReference type="GO" id="GO:0004674">
    <property type="term" value="F:protein serine/threonine kinase activity"/>
    <property type="evidence" value="ECO:0007669"/>
    <property type="project" value="UniProtKB-KW"/>
</dbReference>